<feature type="binding site" evidence="9">
    <location>
        <position position="46"/>
    </location>
    <ligand>
        <name>Mg(2+)</name>
        <dbReference type="ChEBI" id="CHEBI:18420"/>
    </ligand>
</feature>
<dbReference type="CDD" id="cd02195">
    <property type="entry name" value="SelD"/>
    <property type="match status" value="1"/>
</dbReference>
<dbReference type="InterPro" id="IPR004536">
    <property type="entry name" value="SPS/SelD"/>
</dbReference>
<dbReference type="EC" id="2.7.9.3" evidence="9"/>
<feature type="domain" description="PurM-like C-terminal" evidence="11">
    <location>
        <begin position="163"/>
        <end position="333"/>
    </location>
</feature>
<gene>
    <name evidence="9" type="primary">selD</name>
    <name evidence="12" type="ORF">CBF29_11615</name>
</gene>
<comment type="similarity">
    <text evidence="1 9">Belongs to the selenophosphate synthase 1 family. Class I subfamily.</text>
</comment>
<evidence type="ECO:0000256" key="4">
    <source>
        <dbReference type="ARBA" id="ARBA00022741"/>
    </source>
</evidence>
<dbReference type="NCBIfam" id="NF002098">
    <property type="entry name" value="PRK00943.1"/>
    <property type="match status" value="1"/>
</dbReference>
<feature type="binding site" evidence="9">
    <location>
        <position position="221"/>
    </location>
    <ligand>
        <name>Mg(2+)</name>
        <dbReference type="ChEBI" id="CHEBI:18420"/>
    </ligand>
</feature>
<dbReference type="SUPFAM" id="SSF55326">
    <property type="entry name" value="PurM N-terminal domain-like"/>
    <property type="match status" value="1"/>
</dbReference>
<dbReference type="Proteomes" id="UP000287605">
    <property type="component" value="Unassembled WGS sequence"/>
</dbReference>
<dbReference type="AlphaFoldDB" id="A0A430AMP8"/>
<keyword evidence="8 9" id="KW-0711">Selenium</keyword>
<keyword evidence="13" id="KW-1185">Reference proteome</keyword>
<feature type="binding site" description="in other chain" evidence="9">
    <location>
        <position position="86"/>
    </location>
    <ligand>
        <name>ATP</name>
        <dbReference type="ChEBI" id="CHEBI:30616"/>
        <note>ligand shared between dimeric partners</note>
    </ligand>
</feature>
<feature type="binding site" description="in other chain" evidence="9">
    <location>
        <position position="63"/>
    </location>
    <ligand>
        <name>ATP</name>
        <dbReference type="ChEBI" id="CHEBI:30616"/>
        <note>ligand shared between dimeric partners</note>
    </ligand>
</feature>
<protein>
    <recommendedName>
        <fullName evidence="9">Selenide, water dikinase</fullName>
        <ecNumber evidence="9">2.7.9.3</ecNumber>
    </recommendedName>
    <alternativeName>
        <fullName evidence="9">Selenium donor protein</fullName>
    </alternativeName>
    <alternativeName>
        <fullName evidence="9">Selenophosphate synthase</fullName>
    </alternativeName>
</protein>
<dbReference type="GO" id="GO:0005524">
    <property type="term" value="F:ATP binding"/>
    <property type="evidence" value="ECO:0007669"/>
    <property type="project" value="UniProtKB-UniRule"/>
</dbReference>
<organism evidence="12 13">
    <name type="scientific">Vagococcus elongatus</name>
    <dbReference type="NCBI Taxonomy" id="180344"/>
    <lineage>
        <taxon>Bacteria</taxon>
        <taxon>Bacillati</taxon>
        <taxon>Bacillota</taxon>
        <taxon>Bacilli</taxon>
        <taxon>Lactobacillales</taxon>
        <taxon>Enterococcaceae</taxon>
        <taxon>Vagococcus</taxon>
    </lineage>
</organism>
<comment type="catalytic activity">
    <reaction evidence="9">
        <text>hydrogenselenide + ATP + H2O = selenophosphate + AMP + phosphate + 2 H(+)</text>
        <dbReference type="Rhea" id="RHEA:18737"/>
        <dbReference type="ChEBI" id="CHEBI:15377"/>
        <dbReference type="ChEBI" id="CHEBI:15378"/>
        <dbReference type="ChEBI" id="CHEBI:16144"/>
        <dbReference type="ChEBI" id="CHEBI:29317"/>
        <dbReference type="ChEBI" id="CHEBI:30616"/>
        <dbReference type="ChEBI" id="CHEBI:43474"/>
        <dbReference type="ChEBI" id="CHEBI:456215"/>
        <dbReference type="EC" id="2.7.9.3"/>
    </reaction>
</comment>
<dbReference type="Gene3D" id="3.90.650.10">
    <property type="entry name" value="PurM-like C-terminal domain"/>
    <property type="match status" value="1"/>
</dbReference>
<dbReference type="OrthoDB" id="9772934at2"/>
<comment type="cofactor">
    <cofactor evidence="9">
        <name>Mg(2+)</name>
        <dbReference type="ChEBI" id="CHEBI:18420"/>
    </cofactor>
    <text evidence="9">Binds 1 Mg(2+) ion per monomer.</text>
</comment>
<dbReference type="NCBIfam" id="TIGR00476">
    <property type="entry name" value="selD"/>
    <property type="match status" value="1"/>
</dbReference>
<comment type="subunit">
    <text evidence="9">Homodimer.</text>
</comment>
<evidence type="ECO:0000313" key="12">
    <source>
        <dbReference type="EMBL" id="RSU09346.1"/>
    </source>
</evidence>
<sequence length="340" mass="36608">MNDFLSTCTSGGCGAKIGASDLSDHLKNLPKLNNKNLLIGFEEADDAAVYRLNDNEAIIQTVDFFSPMVDDPYIFGKIAAANALSDVYAMGGTPFIALNIVCFPERLPKESLQRMLQGGAEKIVESGATLAGGHSIYDHEPKYGLSVTGRIHPDNLVQNNTPKVGDALILTKPLGVGIILAAHRVAQVSAEEFEFAIEQMIHLNKYAAAKMMGYSVHAATDVTGFGLLGHALEMAGKDYSLVIDTEMLPIIPKALELANEFIVTAGGQRNRLHLGSQVELEDIQSGMQEIMFDPQTSGGLLISVAAEDASKLLKEIQETDKEASIIGTVVEREQKPLILL</sequence>
<feature type="binding site" description="in other chain" evidence="9">
    <location>
        <begin position="43"/>
        <end position="45"/>
    </location>
    <ligand>
        <name>ATP</name>
        <dbReference type="ChEBI" id="CHEBI:30616"/>
        <note>ligand shared between dimeric partners</note>
    </ligand>
</feature>
<evidence type="ECO:0000256" key="6">
    <source>
        <dbReference type="ARBA" id="ARBA00022840"/>
    </source>
</evidence>
<dbReference type="Pfam" id="PF00586">
    <property type="entry name" value="AIRS"/>
    <property type="match status" value="1"/>
</dbReference>
<dbReference type="GO" id="GO:0005737">
    <property type="term" value="C:cytoplasm"/>
    <property type="evidence" value="ECO:0007669"/>
    <property type="project" value="TreeGrafter"/>
</dbReference>
<keyword evidence="3 9" id="KW-0479">Metal-binding</keyword>
<dbReference type="InterPro" id="IPR036676">
    <property type="entry name" value="PurM-like_C_sf"/>
</dbReference>
<dbReference type="InterPro" id="IPR016188">
    <property type="entry name" value="PurM-like_N"/>
</dbReference>
<keyword evidence="4 9" id="KW-0547">Nucleotide-binding</keyword>
<dbReference type="Gene3D" id="3.30.1330.10">
    <property type="entry name" value="PurM-like, N-terminal domain"/>
    <property type="match status" value="1"/>
</dbReference>
<dbReference type="PANTHER" id="PTHR10256">
    <property type="entry name" value="SELENIDE, WATER DIKINASE"/>
    <property type="match status" value="1"/>
</dbReference>
<evidence type="ECO:0000259" key="10">
    <source>
        <dbReference type="Pfam" id="PF00586"/>
    </source>
</evidence>
<keyword evidence="7 9" id="KW-0460">Magnesium</keyword>
<dbReference type="GO" id="GO:0000287">
    <property type="term" value="F:magnesium ion binding"/>
    <property type="evidence" value="ECO:0007669"/>
    <property type="project" value="UniProtKB-UniRule"/>
</dbReference>
<dbReference type="EMBL" id="NGKA01000022">
    <property type="protein sequence ID" value="RSU09346.1"/>
    <property type="molecule type" value="Genomic_DNA"/>
</dbReference>
<evidence type="ECO:0000256" key="9">
    <source>
        <dbReference type="HAMAP-Rule" id="MF_00625"/>
    </source>
</evidence>
<keyword evidence="5 9" id="KW-0418">Kinase</keyword>
<evidence type="ECO:0000256" key="7">
    <source>
        <dbReference type="ARBA" id="ARBA00022842"/>
    </source>
</evidence>
<dbReference type="PIRSF" id="PIRSF036407">
    <property type="entry name" value="Selenphspht_syn"/>
    <property type="match status" value="1"/>
</dbReference>
<evidence type="ECO:0000259" key="11">
    <source>
        <dbReference type="Pfam" id="PF02769"/>
    </source>
</evidence>
<feature type="binding site" evidence="9">
    <location>
        <position position="86"/>
    </location>
    <ligand>
        <name>Mg(2+)</name>
        <dbReference type="ChEBI" id="CHEBI:18420"/>
    </ligand>
</feature>
<evidence type="ECO:0000256" key="8">
    <source>
        <dbReference type="ARBA" id="ARBA00023266"/>
    </source>
</evidence>
<dbReference type="RefSeq" id="WP_126809892.1">
    <property type="nucleotide sequence ID" value="NZ_NGKA01000022.1"/>
</dbReference>
<dbReference type="SUPFAM" id="SSF56042">
    <property type="entry name" value="PurM C-terminal domain-like"/>
    <property type="match status" value="1"/>
</dbReference>
<evidence type="ECO:0000256" key="5">
    <source>
        <dbReference type="ARBA" id="ARBA00022777"/>
    </source>
</evidence>
<dbReference type="GO" id="GO:0016260">
    <property type="term" value="P:selenocysteine biosynthetic process"/>
    <property type="evidence" value="ECO:0007669"/>
    <property type="project" value="InterPro"/>
</dbReference>
<accession>A0A430AMP8</accession>
<dbReference type="FunFam" id="3.30.1330.10:FF:000003">
    <property type="entry name" value="Selenide, water dikinase"/>
    <property type="match status" value="1"/>
</dbReference>
<comment type="function">
    <text evidence="9">Synthesizes selenophosphate from selenide and ATP.</text>
</comment>
<feature type="active site" evidence="9">
    <location>
        <position position="13"/>
    </location>
</feature>
<feature type="binding site" evidence="9">
    <location>
        <begin position="133"/>
        <end position="135"/>
    </location>
    <ligand>
        <name>ATP</name>
        <dbReference type="ChEBI" id="CHEBI:30616"/>
        <note>ligand shared between dimeric partners</note>
    </ligand>
</feature>
<dbReference type="GO" id="GO:0004756">
    <property type="term" value="F:selenide, water dikinase activity"/>
    <property type="evidence" value="ECO:0007669"/>
    <property type="project" value="UniProtKB-UniRule"/>
</dbReference>
<dbReference type="InterPro" id="IPR036921">
    <property type="entry name" value="PurM-like_N_sf"/>
</dbReference>
<evidence type="ECO:0000256" key="3">
    <source>
        <dbReference type="ARBA" id="ARBA00022723"/>
    </source>
</evidence>
<reference evidence="12 13" key="1">
    <citation type="submission" date="2017-05" db="EMBL/GenBank/DDBJ databases">
        <title>Vagococcus spp. assemblies.</title>
        <authorList>
            <person name="Gulvik C.A."/>
        </authorList>
    </citation>
    <scope>NUCLEOTIDE SEQUENCE [LARGE SCALE GENOMIC DNA]</scope>
    <source>
        <strain evidence="12 13">CCUG 51432</strain>
    </source>
</reference>
<dbReference type="Pfam" id="PF02769">
    <property type="entry name" value="AIRS_C"/>
    <property type="match status" value="1"/>
</dbReference>
<proteinExistence type="inferred from homology"/>
<dbReference type="PANTHER" id="PTHR10256:SF0">
    <property type="entry name" value="INACTIVE SELENIDE, WATER DIKINASE-LIKE PROTEIN-RELATED"/>
    <property type="match status" value="1"/>
</dbReference>
<feature type="domain" description="PurM-like N-terminal" evidence="10">
    <location>
        <begin position="45"/>
        <end position="151"/>
    </location>
</feature>
<comment type="caution">
    <text evidence="12">The sequence shown here is derived from an EMBL/GenBank/DDBJ whole genome shotgun (WGS) entry which is preliminary data.</text>
</comment>
<dbReference type="HAMAP" id="MF_00625">
    <property type="entry name" value="SelD"/>
    <property type="match status" value="1"/>
</dbReference>
<name>A0A430AMP8_9ENTE</name>
<evidence type="ECO:0000256" key="2">
    <source>
        <dbReference type="ARBA" id="ARBA00022679"/>
    </source>
</evidence>
<evidence type="ECO:0000256" key="1">
    <source>
        <dbReference type="ARBA" id="ARBA00008026"/>
    </source>
</evidence>
<feature type="binding site" description="in other chain" evidence="9">
    <location>
        <position position="16"/>
    </location>
    <ligand>
        <name>ATP</name>
        <dbReference type="ChEBI" id="CHEBI:30616"/>
        <note>ligand shared between dimeric partners</note>
    </ligand>
</feature>
<feature type="site" description="Important for catalytic activity" evidence="9">
    <location>
        <position position="16"/>
    </location>
</feature>
<keyword evidence="6 9" id="KW-0067">ATP-binding</keyword>
<keyword evidence="2 9" id="KW-0808">Transferase</keyword>
<evidence type="ECO:0000313" key="13">
    <source>
        <dbReference type="Proteomes" id="UP000287605"/>
    </source>
</evidence>
<dbReference type="InterPro" id="IPR023061">
    <property type="entry name" value="SelD_I"/>
</dbReference>
<dbReference type="InterPro" id="IPR010918">
    <property type="entry name" value="PurM-like_C_dom"/>
</dbReference>